<gene>
    <name evidence="2" type="ORF">QQF73_06560</name>
</gene>
<sequence length="367" mass="42477">MGCKKVVILHLAHWHQLQGGAELQLKYFSEFLISRGYHVHFIYLDRTEKTVHGGNLTLHPIKFFHCSGRFGKYWFLYKWKLSKILDDIDPDFLISRTRSSWSGIAARYASKNQKRHIHYVASDNDVVFKKPGCYRVFDSIESVFYKRTFEGASKVICQNHFQKEALSKRFKIDPTIQTQAAPFPESSVQEKSSDVIRVVWIANMKQLKRPELFLSLAKRFEGRENLHFTMVGGDQEGKYQRELNGRKTQKNFTYIGKADNQEVNRLLAQSHILVNTSDYEGFSNTFVQAWMRGVYVVSLNSDPSGLMKRNRLGEKTRTFDRLCEVIEDLSSKPAALADRSYDIAKYALENHSVEAVYSRSFQEIVDG</sequence>
<dbReference type="Pfam" id="PF13439">
    <property type="entry name" value="Glyco_transf_4"/>
    <property type="match status" value="1"/>
</dbReference>
<keyword evidence="3" id="KW-1185">Reference proteome</keyword>
<dbReference type="EMBL" id="JASSQD010000001">
    <property type="protein sequence ID" value="MDK9557285.1"/>
    <property type="molecule type" value="Genomic_DNA"/>
</dbReference>
<keyword evidence="2" id="KW-0808">Transferase</keyword>
<dbReference type="PANTHER" id="PTHR12526">
    <property type="entry name" value="GLYCOSYLTRANSFERASE"/>
    <property type="match status" value="1"/>
</dbReference>
<name>A0ABT7HBM8_9GAMM</name>
<dbReference type="InterPro" id="IPR028098">
    <property type="entry name" value="Glyco_trans_4-like_N"/>
</dbReference>
<dbReference type="CDD" id="cd03801">
    <property type="entry name" value="GT4_PimA-like"/>
    <property type="match status" value="1"/>
</dbReference>
<comment type="caution">
    <text evidence="2">The sequence shown here is derived from an EMBL/GenBank/DDBJ whole genome shotgun (WGS) entry which is preliminary data.</text>
</comment>
<dbReference type="SUPFAM" id="SSF53756">
    <property type="entry name" value="UDP-Glycosyltransferase/glycogen phosphorylase"/>
    <property type="match status" value="1"/>
</dbReference>
<organism evidence="2 3">
    <name type="scientific">Marinobacter albus</name>
    <dbReference type="NCBI Taxonomy" id="3030833"/>
    <lineage>
        <taxon>Bacteria</taxon>
        <taxon>Pseudomonadati</taxon>
        <taxon>Pseudomonadota</taxon>
        <taxon>Gammaproteobacteria</taxon>
        <taxon>Pseudomonadales</taxon>
        <taxon>Marinobacteraceae</taxon>
        <taxon>Marinobacter</taxon>
    </lineage>
</organism>
<dbReference type="Pfam" id="PF13692">
    <property type="entry name" value="Glyco_trans_1_4"/>
    <property type="match status" value="1"/>
</dbReference>
<dbReference type="Gene3D" id="3.40.50.2000">
    <property type="entry name" value="Glycogen Phosphorylase B"/>
    <property type="match status" value="2"/>
</dbReference>
<evidence type="ECO:0000313" key="3">
    <source>
        <dbReference type="Proteomes" id="UP001223547"/>
    </source>
</evidence>
<dbReference type="GO" id="GO:0016757">
    <property type="term" value="F:glycosyltransferase activity"/>
    <property type="evidence" value="ECO:0007669"/>
    <property type="project" value="UniProtKB-KW"/>
</dbReference>
<dbReference type="Proteomes" id="UP001223547">
    <property type="component" value="Unassembled WGS sequence"/>
</dbReference>
<accession>A0ABT7HBM8</accession>
<keyword evidence="2" id="KW-0328">Glycosyltransferase</keyword>
<dbReference type="RefSeq" id="WP_285367675.1">
    <property type="nucleotide sequence ID" value="NZ_JASSQD010000001.1"/>
</dbReference>
<feature type="domain" description="Glycosyltransferase subfamily 4-like N-terminal" evidence="1">
    <location>
        <begin position="19"/>
        <end position="174"/>
    </location>
</feature>
<reference evidence="2 3" key="1">
    <citation type="submission" date="2023-05" db="EMBL/GenBank/DDBJ databases">
        <title>Marinobacter albus sp. nov., a marine bacterium isolated from sand in a coastal intertidal zone of huludao.</title>
        <authorList>
            <person name="Deng T."/>
        </authorList>
    </citation>
    <scope>NUCLEOTIDE SEQUENCE [LARGE SCALE GENOMIC DNA]</scope>
    <source>
        <strain evidence="2 3">M216</strain>
    </source>
</reference>
<dbReference type="PANTHER" id="PTHR12526:SF630">
    <property type="entry name" value="GLYCOSYLTRANSFERASE"/>
    <property type="match status" value="1"/>
</dbReference>
<protein>
    <submittedName>
        <fullName evidence="2">Glycosyltransferase family 4 protein</fullName>
        <ecNumber evidence="2">2.4.-.-</ecNumber>
    </submittedName>
</protein>
<evidence type="ECO:0000313" key="2">
    <source>
        <dbReference type="EMBL" id="MDK9557285.1"/>
    </source>
</evidence>
<proteinExistence type="predicted"/>
<evidence type="ECO:0000259" key="1">
    <source>
        <dbReference type="Pfam" id="PF13439"/>
    </source>
</evidence>
<dbReference type="EC" id="2.4.-.-" evidence="2"/>